<feature type="region of interest" description="Disordered" evidence="2">
    <location>
        <begin position="247"/>
        <end position="297"/>
    </location>
</feature>
<feature type="coiled-coil region" evidence="1">
    <location>
        <begin position="675"/>
        <end position="730"/>
    </location>
</feature>
<feature type="compositionally biased region" description="Low complexity" evidence="2">
    <location>
        <begin position="24"/>
        <end position="33"/>
    </location>
</feature>
<dbReference type="EMBL" id="KV417270">
    <property type="protein sequence ID" value="KZP00094.1"/>
    <property type="molecule type" value="Genomic_DNA"/>
</dbReference>
<evidence type="ECO:0000313" key="5">
    <source>
        <dbReference type="Proteomes" id="UP000076738"/>
    </source>
</evidence>
<dbReference type="GO" id="GO:0005856">
    <property type="term" value="C:cytoskeleton"/>
    <property type="evidence" value="ECO:0007669"/>
    <property type="project" value="TreeGrafter"/>
</dbReference>
<keyword evidence="5" id="KW-1185">Reference proteome</keyword>
<feature type="region of interest" description="Disordered" evidence="2">
    <location>
        <begin position="554"/>
        <end position="594"/>
    </location>
</feature>
<feature type="region of interest" description="Disordered" evidence="2">
    <location>
        <begin position="1"/>
        <end position="104"/>
    </location>
</feature>
<dbReference type="AlphaFoldDB" id="A0A167QNC2"/>
<feature type="coiled-coil region" evidence="1">
    <location>
        <begin position="478"/>
        <end position="519"/>
    </location>
</feature>
<keyword evidence="1" id="KW-0175">Coiled coil</keyword>
<dbReference type="PANTHER" id="PTHR47357">
    <property type="entry name" value="COP1-INTERACTIVE PROTEIN 1"/>
    <property type="match status" value="1"/>
</dbReference>
<feature type="compositionally biased region" description="Polar residues" evidence="2">
    <location>
        <begin position="277"/>
        <end position="289"/>
    </location>
</feature>
<reference evidence="4 5" key="1">
    <citation type="journal article" date="2016" name="Mol. Biol. Evol.">
        <title>Comparative Genomics of Early-Diverging Mushroom-Forming Fungi Provides Insights into the Origins of Lignocellulose Decay Capabilities.</title>
        <authorList>
            <person name="Nagy L.G."/>
            <person name="Riley R."/>
            <person name="Tritt A."/>
            <person name="Adam C."/>
            <person name="Daum C."/>
            <person name="Floudas D."/>
            <person name="Sun H."/>
            <person name="Yadav J.S."/>
            <person name="Pangilinan J."/>
            <person name="Larsson K.H."/>
            <person name="Matsuura K."/>
            <person name="Barry K."/>
            <person name="Labutti K."/>
            <person name="Kuo R."/>
            <person name="Ohm R.A."/>
            <person name="Bhattacharya S.S."/>
            <person name="Shirouzu T."/>
            <person name="Yoshinaga Y."/>
            <person name="Martin F.M."/>
            <person name="Grigoriev I.V."/>
            <person name="Hibbett D.S."/>
        </authorList>
    </citation>
    <scope>NUCLEOTIDE SEQUENCE [LARGE SCALE GENOMIC DNA]</scope>
    <source>
        <strain evidence="4 5">TUFC12733</strain>
    </source>
</reference>
<sequence length="820" mass="90152">MRTQPRRALTTETEPELELELSDSDAGSLSDGRLMVRTSQRRRNGAPVPALPTKPLALNGTGTGTRSLEGSVSLTPSSSPTRNAFPSSTTSSPAARERSAPYTPEWRVKHSSSLLDTNDDLLLSLLASQAVVDAREFEVLSMDEVEELKREHALLSTRLTALRGKLRTETKIRNAAESLARLHVSHKRMSRTTGDQFDQAVRKVEQVEREIGKVAERAAEVGRRLGEHRAGVLAWSLTMLERKVGISPAQDEEGEEDELSTVDGSATVFSPDPRSPVSATTRSAGTSRAGTPKLGHGKFNGPHLYAGAEGADIPPVPRTPTAQRVTALEQQLRAAQEETEALRASERALREQVERAALGMRERDGEVVAMKEDLRELEREVERLEGEEMRAGALQAELVELRRAREEWELERAGMEDDGGRVRELEERLREKEERGEVRERRLAELESVHRGVQRLAREHAGGDEDALGLLEKHIQGTRALREEKTQWEEERAAMGREVDEARREVESVRRELSAQVQAQSRPSSPAKRVSQPDARLLPALAELWHLLPSAEARAGQLGRSRSRTPTSAASPTSARAGGVSPTGTGTGANSLSDMDVRTLKQLYGDAAKGGAPHSPTSAPVESFTVDAFVQRCKALIVDDKALMERLIRFAQAHDLLKANAERSQRLAQEGRVGMETYQKQVRALEERLQGIAQRETALLAEISDLQRTIEEARAAKRALEEQAAMQAETCHSLSEANKVLSARALALAAEAADAPQAARNKVEAQVGELKRALDEAQDEVDAMKRVEASQRAQLLDELNAAQTENQTLRDQLRARSAMK</sequence>
<evidence type="ECO:0000313" key="4">
    <source>
        <dbReference type="EMBL" id="KZP00094.1"/>
    </source>
</evidence>
<feature type="compositionally biased region" description="Polar residues" evidence="2">
    <location>
        <begin position="64"/>
        <end position="85"/>
    </location>
</feature>
<dbReference type="InterPro" id="IPR029191">
    <property type="entry name" value="Uds1"/>
</dbReference>
<feature type="compositionally biased region" description="Polar residues" evidence="2">
    <location>
        <begin position="582"/>
        <end position="593"/>
    </location>
</feature>
<dbReference type="OrthoDB" id="5569911at2759"/>
<dbReference type="STRING" id="1330018.A0A167QNC2"/>
<feature type="compositionally biased region" description="Low complexity" evidence="2">
    <location>
        <begin position="564"/>
        <end position="577"/>
    </location>
</feature>
<dbReference type="PANTHER" id="PTHR47357:SF1">
    <property type="entry name" value="SPINDLE POLE BODY COMPONENT 110"/>
    <property type="match status" value="1"/>
</dbReference>
<feature type="compositionally biased region" description="Low complexity" evidence="2">
    <location>
        <begin position="1"/>
        <end position="12"/>
    </location>
</feature>
<dbReference type="GO" id="GO:0005200">
    <property type="term" value="F:structural constituent of cytoskeleton"/>
    <property type="evidence" value="ECO:0007669"/>
    <property type="project" value="TreeGrafter"/>
</dbReference>
<feature type="compositionally biased region" description="Acidic residues" evidence="2">
    <location>
        <begin position="250"/>
        <end position="260"/>
    </location>
</feature>
<evidence type="ECO:0000256" key="2">
    <source>
        <dbReference type="SAM" id="MobiDB-lite"/>
    </source>
</evidence>
<feature type="compositionally biased region" description="Acidic residues" evidence="2">
    <location>
        <begin position="13"/>
        <end position="23"/>
    </location>
</feature>
<organism evidence="4 5">
    <name type="scientific">Calocera viscosa (strain TUFC12733)</name>
    <dbReference type="NCBI Taxonomy" id="1330018"/>
    <lineage>
        <taxon>Eukaryota</taxon>
        <taxon>Fungi</taxon>
        <taxon>Dikarya</taxon>
        <taxon>Basidiomycota</taxon>
        <taxon>Agaricomycotina</taxon>
        <taxon>Dacrymycetes</taxon>
        <taxon>Dacrymycetales</taxon>
        <taxon>Dacrymycetaceae</taxon>
        <taxon>Calocera</taxon>
    </lineage>
</organism>
<feature type="domain" description="Up-regulated during septation protein 1" evidence="3">
    <location>
        <begin position="124"/>
        <end position="235"/>
    </location>
</feature>
<feature type="coiled-coil region" evidence="1">
    <location>
        <begin position="760"/>
        <end position="812"/>
    </location>
</feature>
<evidence type="ECO:0000259" key="3">
    <source>
        <dbReference type="Pfam" id="PF15456"/>
    </source>
</evidence>
<gene>
    <name evidence="4" type="ORF">CALVIDRAFT_533749</name>
</gene>
<dbReference type="Proteomes" id="UP000076738">
    <property type="component" value="Unassembled WGS sequence"/>
</dbReference>
<protein>
    <recommendedName>
        <fullName evidence="3">Up-regulated during septation protein 1 domain-containing protein</fullName>
    </recommendedName>
</protein>
<evidence type="ECO:0000256" key="1">
    <source>
        <dbReference type="SAM" id="Coils"/>
    </source>
</evidence>
<dbReference type="Pfam" id="PF15456">
    <property type="entry name" value="Uds1"/>
    <property type="match status" value="1"/>
</dbReference>
<accession>A0A167QNC2</accession>
<name>A0A167QNC2_CALVF</name>
<proteinExistence type="predicted"/>
<feature type="coiled-coil region" evidence="1">
    <location>
        <begin position="325"/>
        <end position="442"/>
    </location>
</feature>